<proteinExistence type="predicted"/>
<dbReference type="AlphaFoldDB" id="K7A5W0"/>
<keyword evidence="1" id="KW-1133">Transmembrane helix</keyword>
<sequence>MHKYSRLLSKDRRQSRWVLLRAEIVFNTSIVFAVLELKYRAQEYLY</sequence>
<keyword evidence="1" id="KW-0472">Membrane</keyword>
<name>K7A5W0_9ALTE</name>
<gene>
    <name evidence="2" type="ORF">GPAL_3996</name>
</gene>
<dbReference type="Proteomes" id="UP000006251">
    <property type="component" value="Unassembled WGS sequence"/>
</dbReference>
<keyword evidence="3" id="KW-1185">Reference proteome</keyword>
<feature type="transmembrane region" description="Helical" evidence="1">
    <location>
        <begin position="20"/>
        <end position="39"/>
    </location>
</feature>
<reference evidence="3" key="1">
    <citation type="journal article" date="2014" name="Environ. Microbiol.">
        <title>Comparative genomics of the marine bacterial genus Glaciecola reveals the high degree of genomic diversity and genomic characteristic for cold adaptation.</title>
        <authorList>
            <person name="Qin Q.L."/>
            <person name="Xie B.B."/>
            <person name="Yu Y."/>
            <person name="Shu Y.L."/>
            <person name="Rong J.C."/>
            <person name="Zhang Y.J."/>
            <person name="Zhao D.L."/>
            <person name="Chen X.L."/>
            <person name="Zhang X.Y."/>
            <person name="Chen B."/>
            <person name="Zhou B.C."/>
            <person name="Zhang Y.Z."/>
        </authorList>
    </citation>
    <scope>NUCLEOTIDE SEQUENCE [LARGE SCALE GENOMIC DNA]</scope>
    <source>
        <strain evidence="3">ACAM 615</strain>
    </source>
</reference>
<keyword evidence="1" id="KW-0812">Transmembrane</keyword>
<organism evidence="2 3">
    <name type="scientific">Brumicola pallidula DSM 14239 = ACAM 615</name>
    <dbReference type="NCBI Taxonomy" id="1121922"/>
    <lineage>
        <taxon>Bacteria</taxon>
        <taxon>Pseudomonadati</taxon>
        <taxon>Pseudomonadota</taxon>
        <taxon>Gammaproteobacteria</taxon>
        <taxon>Alteromonadales</taxon>
        <taxon>Alteromonadaceae</taxon>
        <taxon>Brumicola</taxon>
    </lineage>
</organism>
<protein>
    <submittedName>
        <fullName evidence="2">Uncharacterized protein</fullName>
    </submittedName>
</protein>
<evidence type="ECO:0000313" key="2">
    <source>
        <dbReference type="EMBL" id="GAC30835.1"/>
    </source>
</evidence>
<dbReference type="EMBL" id="BAEQ01000067">
    <property type="protein sequence ID" value="GAC30835.1"/>
    <property type="molecule type" value="Genomic_DNA"/>
</dbReference>
<accession>K7A5W0</accession>
<comment type="caution">
    <text evidence="2">The sequence shown here is derived from an EMBL/GenBank/DDBJ whole genome shotgun (WGS) entry which is preliminary data.</text>
</comment>
<evidence type="ECO:0000313" key="3">
    <source>
        <dbReference type="Proteomes" id="UP000006251"/>
    </source>
</evidence>
<evidence type="ECO:0000256" key="1">
    <source>
        <dbReference type="SAM" id="Phobius"/>
    </source>
</evidence>